<dbReference type="EC" id="3.1.1.29" evidence="1"/>
<dbReference type="InterPro" id="IPR052104">
    <property type="entry name" value="Mito_Release_Factor_mL62"/>
</dbReference>
<dbReference type="GO" id="GO:0070126">
    <property type="term" value="P:mitochondrial translational termination"/>
    <property type="evidence" value="ECO:0007669"/>
    <property type="project" value="TreeGrafter"/>
</dbReference>
<dbReference type="InterPro" id="IPR000352">
    <property type="entry name" value="Pep_chain_release_fac_I"/>
</dbReference>
<dbReference type="Proteomes" id="UP000085678">
    <property type="component" value="Unplaced"/>
</dbReference>
<dbReference type="Pfam" id="PF00472">
    <property type="entry name" value="RF-1"/>
    <property type="match status" value="1"/>
</dbReference>
<dbReference type="OrthoDB" id="270639at2759"/>
<accession>A0A1S3I279</accession>
<evidence type="ECO:0000256" key="2">
    <source>
        <dbReference type="ARBA" id="ARBA00038225"/>
    </source>
</evidence>
<reference evidence="7" key="1">
    <citation type="submission" date="2025-08" db="UniProtKB">
        <authorList>
            <consortium name="RefSeq"/>
        </authorList>
    </citation>
    <scope>IDENTIFICATION</scope>
    <source>
        <tissue evidence="7">Gonads</tissue>
    </source>
</reference>
<sequence>MFSTVARCFLRISLSSRGDAGITVRKAGYKSRYSYDTLYPKSDFNVTDTRELSKEYYPPKEPSQELPETETQEEFNGYIPEGSLEFKYTLSGGPGGQHVNKVNSKVQAKFHINSADWIPAWIRPRLKEMEKSNITKDGYLLVSSDKTRKQYLNKADCLERIRKMIWTAGVPDPPPPSEAEIMKKLIKQMKANEVRIAEKRSQSLKKRNKASASVRFIQKKGF</sequence>
<dbReference type="Gene3D" id="3.30.160.20">
    <property type="match status" value="1"/>
</dbReference>
<dbReference type="GeneID" id="106160342"/>
<proteinExistence type="inferred from homology"/>
<evidence type="ECO:0000259" key="5">
    <source>
        <dbReference type="Pfam" id="PF00472"/>
    </source>
</evidence>
<keyword evidence="6" id="KW-1185">Reference proteome</keyword>
<dbReference type="AlphaFoldDB" id="A0A1S3I279"/>
<name>A0A1S3I279_LINAN</name>
<feature type="domain" description="Prokaryotic-type class I peptide chain release factors" evidence="5">
    <location>
        <begin position="78"/>
        <end position="207"/>
    </location>
</feature>
<dbReference type="KEGG" id="lak:106160342"/>
<evidence type="ECO:0000256" key="4">
    <source>
        <dbReference type="ARBA" id="ARBA00041531"/>
    </source>
</evidence>
<dbReference type="InParanoid" id="A0A1S3I279"/>
<dbReference type="STRING" id="7574.A0A1S3I279"/>
<organism evidence="6 7">
    <name type="scientific">Lingula anatina</name>
    <name type="common">Brachiopod</name>
    <name type="synonym">Lingula unguis</name>
    <dbReference type="NCBI Taxonomy" id="7574"/>
    <lineage>
        <taxon>Eukaryota</taxon>
        <taxon>Metazoa</taxon>
        <taxon>Spiralia</taxon>
        <taxon>Lophotrochozoa</taxon>
        <taxon>Brachiopoda</taxon>
        <taxon>Linguliformea</taxon>
        <taxon>Lingulata</taxon>
        <taxon>Lingulida</taxon>
        <taxon>Linguloidea</taxon>
        <taxon>Lingulidae</taxon>
        <taxon>Lingula</taxon>
    </lineage>
</organism>
<evidence type="ECO:0000256" key="1">
    <source>
        <dbReference type="ARBA" id="ARBA00013260"/>
    </source>
</evidence>
<protein>
    <recommendedName>
        <fullName evidence="3">Large ribosomal subunit protein mL62</fullName>
        <ecNumber evidence="1">3.1.1.29</ecNumber>
    </recommendedName>
    <alternativeName>
        <fullName evidence="4">Peptidyl-tRNA hydrolase ICT1, mitochondrial</fullName>
    </alternativeName>
</protein>
<dbReference type="RefSeq" id="XP_013392370.1">
    <property type="nucleotide sequence ID" value="XM_013536916.1"/>
</dbReference>
<dbReference type="GO" id="GO:0004045">
    <property type="term" value="F:peptidyl-tRNA hydrolase activity"/>
    <property type="evidence" value="ECO:0007669"/>
    <property type="project" value="UniProtKB-EC"/>
</dbReference>
<evidence type="ECO:0000313" key="6">
    <source>
        <dbReference type="Proteomes" id="UP000085678"/>
    </source>
</evidence>
<gene>
    <name evidence="7" type="primary">LOC106160342</name>
</gene>
<dbReference type="FunCoup" id="A0A1S3I279">
    <property type="interactions" value="1710"/>
</dbReference>
<dbReference type="GO" id="GO:0016150">
    <property type="term" value="F:translation release factor activity, codon nonspecific"/>
    <property type="evidence" value="ECO:0007669"/>
    <property type="project" value="TreeGrafter"/>
</dbReference>
<dbReference type="GO" id="GO:0005762">
    <property type="term" value="C:mitochondrial large ribosomal subunit"/>
    <property type="evidence" value="ECO:0007669"/>
    <property type="project" value="TreeGrafter"/>
</dbReference>
<evidence type="ECO:0000256" key="3">
    <source>
        <dbReference type="ARBA" id="ARBA00039441"/>
    </source>
</evidence>
<comment type="similarity">
    <text evidence="2">Belongs to the prokaryotic/mitochondrial release factor family. Mitochondrion-specific ribosomal protein mL62 subfamily.</text>
</comment>
<dbReference type="OMA" id="QESIFFF"/>
<dbReference type="PANTHER" id="PTHR11075">
    <property type="entry name" value="PEPTIDE CHAIN RELEASE FACTOR"/>
    <property type="match status" value="1"/>
</dbReference>
<dbReference type="SUPFAM" id="SSF110916">
    <property type="entry name" value="Peptidyl-tRNA hydrolase domain-like"/>
    <property type="match status" value="1"/>
</dbReference>
<evidence type="ECO:0000313" key="7">
    <source>
        <dbReference type="RefSeq" id="XP_013392370.1"/>
    </source>
</evidence>
<dbReference type="PANTHER" id="PTHR11075:SF54">
    <property type="entry name" value="LARGE RIBOSOMAL SUBUNIT PROTEIN ML62"/>
    <property type="match status" value="1"/>
</dbReference>